<accession>A0ABD2ZV63</accession>
<dbReference type="Proteomes" id="UP001630127">
    <property type="component" value="Unassembled WGS sequence"/>
</dbReference>
<dbReference type="PANTHER" id="PTHR32099">
    <property type="entry name" value="CYSTEINE-RICH REPEAT SECRETORY PROTEIN"/>
    <property type="match status" value="1"/>
</dbReference>
<feature type="chain" id="PRO_5044834505" description="Gnk2-homologous domain-containing protein" evidence="4">
    <location>
        <begin position="27"/>
        <end position="498"/>
    </location>
</feature>
<dbReference type="Gene3D" id="3.30.430.20">
    <property type="entry name" value="Gnk2 domain, C-X8-C-X2-C motif"/>
    <property type="match status" value="2"/>
</dbReference>
<dbReference type="FunFam" id="3.30.430.20:FF:000002">
    <property type="entry name" value="Cysteine-rich receptor-like protein kinase 10"/>
    <property type="match status" value="1"/>
</dbReference>
<dbReference type="FunFam" id="3.30.430.20:FF:000003">
    <property type="entry name" value="Cysteine-rich RLK (RECEPTOR-like protein kinase) 10"/>
    <property type="match status" value="1"/>
</dbReference>
<dbReference type="Gene3D" id="3.30.200.20">
    <property type="entry name" value="Phosphorylase Kinase, domain 1"/>
    <property type="match status" value="1"/>
</dbReference>
<dbReference type="SUPFAM" id="SSF101447">
    <property type="entry name" value="Formin homology 2 domain (FH2 domain)"/>
    <property type="match status" value="1"/>
</dbReference>
<feature type="signal peptide" evidence="4">
    <location>
        <begin position="1"/>
        <end position="26"/>
    </location>
</feature>
<feature type="domain" description="Gnk2-homologous" evidence="5">
    <location>
        <begin position="28"/>
        <end position="140"/>
    </location>
</feature>
<sequence length="498" mass="55909">MISRNILIVLCCLLCLLNFDNRVVIAQDPPVIDCVNSSTYNPNTTAGRNYQTNLNFLLSTLSSNASRATANGFYNFTAGNGNDPSSTVYGLFLCRGDVNTDVCAQCVANASRQILQSCRDQKTAIIWYNYCLLRYSNESMFSREDRNIIYYIWITQNALDPEIFNPVLGKMMDRIVILAANDSSGKKFAVQESDCYYSTFQRRIYAFGQCTPDLSSDDCENCLRNAIAYLPTCCNNSQGAVVLFPSCKIMYDLNKFYNSVTPILPPPPPPPPPPPTPASNRGKSRLSIPVTIGIVISTILSLMLLVTIFVFLKRRSRRRYDANMQETIDRAGLLNIDPESLKYSLSEIQIATNYFSVNNKIGEGMKDVSSYYKFHFHIPQGTLPNGQDIAVKRLSTRSGQEQKPRLLPLRLAWQQWREGTPLALLDPTIGDSYVKTEVLRCIHVGLLCVEEDATRRPRMASVVYMLDSNSVSLPSPYLPAVSRHNKSESLVQSYCQLQ</sequence>
<organism evidence="6 7">
    <name type="scientific">Cinchona calisaya</name>
    <dbReference type="NCBI Taxonomy" id="153742"/>
    <lineage>
        <taxon>Eukaryota</taxon>
        <taxon>Viridiplantae</taxon>
        <taxon>Streptophyta</taxon>
        <taxon>Embryophyta</taxon>
        <taxon>Tracheophyta</taxon>
        <taxon>Spermatophyta</taxon>
        <taxon>Magnoliopsida</taxon>
        <taxon>eudicotyledons</taxon>
        <taxon>Gunneridae</taxon>
        <taxon>Pentapetalae</taxon>
        <taxon>asterids</taxon>
        <taxon>lamiids</taxon>
        <taxon>Gentianales</taxon>
        <taxon>Rubiaceae</taxon>
        <taxon>Cinchonoideae</taxon>
        <taxon>Cinchoneae</taxon>
        <taxon>Cinchona</taxon>
    </lineage>
</organism>
<dbReference type="CDD" id="cd23509">
    <property type="entry name" value="Gnk2-like"/>
    <property type="match status" value="2"/>
</dbReference>
<dbReference type="PANTHER" id="PTHR32099:SF42">
    <property type="entry name" value="CYSTEINE-RICH RECEPTOR-LIKE PROTEIN KINASE 9-RELATED"/>
    <property type="match status" value="1"/>
</dbReference>
<feature type="domain" description="Gnk2-homologous" evidence="5">
    <location>
        <begin position="146"/>
        <end position="256"/>
    </location>
</feature>
<dbReference type="Pfam" id="PF01657">
    <property type="entry name" value="Stress-antifung"/>
    <property type="match status" value="2"/>
</dbReference>
<keyword evidence="3" id="KW-1133">Transmembrane helix</keyword>
<evidence type="ECO:0000256" key="2">
    <source>
        <dbReference type="ARBA" id="ARBA00022737"/>
    </source>
</evidence>
<protein>
    <recommendedName>
        <fullName evidence="5">Gnk2-homologous domain-containing protein</fullName>
    </recommendedName>
</protein>
<evidence type="ECO:0000256" key="1">
    <source>
        <dbReference type="ARBA" id="ARBA00022729"/>
    </source>
</evidence>
<keyword evidence="7" id="KW-1185">Reference proteome</keyword>
<feature type="transmembrane region" description="Helical" evidence="3">
    <location>
        <begin position="286"/>
        <end position="312"/>
    </location>
</feature>
<evidence type="ECO:0000256" key="3">
    <source>
        <dbReference type="SAM" id="Phobius"/>
    </source>
</evidence>
<evidence type="ECO:0000313" key="6">
    <source>
        <dbReference type="EMBL" id="KAL3522062.1"/>
    </source>
</evidence>
<dbReference type="InterPro" id="IPR002902">
    <property type="entry name" value="GNK2"/>
</dbReference>
<evidence type="ECO:0000256" key="4">
    <source>
        <dbReference type="SAM" id="SignalP"/>
    </source>
</evidence>
<keyword evidence="3" id="KW-0472">Membrane</keyword>
<evidence type="ECO:0000313" key="7">
    <source>
        <dbReference type="Proteomes" id="UP001630127"/>
    </source>
</evidence>
<keyword evidence="1 4" id="KW-0732">Signal</keyword>
<dbReference type="AlphaFoldDB" id="A0ABD2ZV63"/>
<reference evidence="6 7" key="1">
    <citation type="submission" date="2024-11" db="EMBL/GenBank/DDBJ databases">
        <title>A near-complete genome assembly of Cinchona calisaya.</title>
        <authorList>
            <person name="Lian D.C."/>
            <person name="Zhao X.W."/>
            <person name="Wei L."/>
        </authorList>
    </citation>
    <scope>NUCLEOTIDE SEQUENCE [LARGE SCALE GENOMIC DNA]</scope>
    <source>
        <tissue evidence="6">Nenye</tissue>
    </source>
</reference>
<comment type="caution">
    <text evidence="6">The sequence shown here is derived from an EMBL/GenBank/DDBJ whole genome shotgun (WGS) entry which is preliminary data.</text>
</comment>
<dbReference type="PROSITE" id="PS51473">
    <property type="entry name" value="GNK2"/>
    <property type="match status" value="2"/>
</dbReference>
<gene>
    <name evidence="6" type="ORF">ACH5RR_014896</name>
</gene>
<dbReference type="InterPro" id="IPR038408">
    <property type="entry name" value="GNK2_sf"/>
</dbReference>
<keyword evidence="2" id="KW-0677">Repeat</keyword>
<proteinExistence type="predicted"/>
<keyword evidence="3" id="KW-0812">Transmembrane</keyword>
<name>A0ABD2ZV63_9GENT</name>
<dbReference type="EMBL" id="JBJUIK010000007">
    <property type="protein sequence ID" value="KAL3522062.1"/>
    <property type="molecule type" value="Genomic_DNA"/>
</dbReference>
<evidence type="ECO:0000259" key="5">
    <source>
        <dbReference type="PROSITE" id="PS51473"/>
    </source>
</evidence>